<keyword evidence="1" id="KW-1133">Transmembrane helix</keyword>
<reference evidence="3" key="1">
    <citation type="submission" date="2014-03" db="EMBL/GenBank/DDBJ databases">
        <authorList>
            <person name="Aksoy S."/>
            <person name="Warren W."/>
            <person name="Wilson R.K."/>
        </authorList>
    </citation>
    <scope>NUCLEOTIDE SEQUENCE [LARGE SCALE GENOMIC DNA]</scope>
    <source>
        <strain evidence="3">IAEA</strain>
    </source>
</reference>
<dbReference type="Proteomes" id="UP000091820">
    <property type="component" value="Unassembled WGS sequence"/>
</dbReference>
<reference evidence="2" key="2">
    <citation type="submission" date="2020-05" db="UniProtKB">
        <authorList>
            <consortium name="EnsemblMetazoa"/>
        </authorList>
    </citation>
    <scope>IDENTIFICATION</scope>
    <source>
        <strain evidence="2">IAEA</strain>
    </source>
</reference>
<evidence type="ECO:0000313" key="3">
    <source>
        <dbReference type="Proteomes" id="UP000091820"/>
    </source>
</evidence>
<proteinExistence type="predicted"/>
<sequence length="109" mass="12580">MKSKTKTIDFRINRHLPRHQIIKDLCLISIINNYTRLSDPIKPFIGSREAVAGILGAVLGFLGFRAVVDLRYILHILAESRTNLMLRWPNLQIYKVQPGLWRSILIIES</sequence>
<name>A0A1A9X4P7_9MUSC</name>
<dbReference type="AlphaFoldDB" id="A0A1A9X4P7"/>
<protein>
    <submittedName>
        <fullName evidence="2">Uncharacterized protein</fullName>
    </submittedName>
</protein>
<organism evidence="2 3">
    <name type="scientific">Glossina brevipalpis</name>
    <dbReference type="NCBI Taxonomy" id="37001"/>
    <lineage>
        <taxon>Eukaryota</taxon>
        <taxon>Metazoa</taxon>
        <taxon>Ecdysozoa</taxon>
        <taxon>Arthropoda</taxon>
        <taxon>Hexapoda</taxon>
        <taxon>Insecta</taxon>
        <taxon>Pterygota</taxon>
        <taxon>Neoptera</taxon>
        <taxon>Endopterygota</taxon>
        <taxon>Diptera</taxon>
        <taxon>Brachycera</taxon>
        <taxon>Muscomorpha</taxon>
        <taxon>Hippoboscoidea</taxon>
        <taxon>Glossinidae</taxon>
        <taxon>Glossina</taxon>
    </lineage>
</organism>
<keyword evidence="1" id="KW-0472">Membrane</keyword>
<feature type="transmembrane region" description="Helical" evidence="1">
    <location>
        <begin position="50"/>
        <end position="68"/>
    </location>
</feature>
<dbReference type="EnsemblMetazoa" id="GBRI044191-RA">
    <property type="protein sequence ID" value="GBRI044191-PA"/>
    <property type="gene ID" value="GBRI044191"/>
</dbReference>
<keyword evidence="1" id="KW-0812">Transmembrane</keyword>
<evidence type="ECO:0000313" key="2">
    <source>
        <dbReference type="EnsemblMetazoa" id="GBRI044191-PA"/>
    </source>
</evidence>
<keyword evidence="3" id="KW-1185">Reference proteome</keyword>
<dbReference type="VEuPathDB" id="VectorBase:GBRI044191"/>
<accession>A0A1A9X4P7</accession>
<evidence type="ECO:0000256" key="1">
    <source>
        <dbReference type="SAM" id="Phobius"/>
    </source>
</evidence>